<evidence type="ECO:0000256" key="2">
    <source>
        <dbReference type="PROSITE-ProRule" id="PRU00176"/>
    </source>
</evidence>
<evidence type="ECO:0000313" key="6">
    <source>
        <dbReference type="RefSeq" id="XP_023166404.2"/>
    </source>
</evidence>
<proteinExistence type="predicted"/>
<dbReference type="OrthoDB" id="1879688at2759"/>
<dbReference type="PANTHER" id="PTHR48025">
    <property type="entry name" value="OS02G0815200 PROTEIN"/>
    <property type="match status" value="1"/>
</dbReference>
<dbReference type="FunFam" id="3.30.70.330:FF:001212">
    <property type="entry name" value="Uncharacterized protein, isoform A"/>
    <property type="match status" value="1"/>
</dbReference>
<dbReference type="GO" id="GO:0003729">
    <property type="term" value="F:mRNA binding"/>
    <property type="evidence" value="ECO:0007669"/>
    <property type="project" value="TreeGrafter"/>
</dbReference>
<evidence type="ECO:0000259" key="4">
    <source>
        <dbReference type="PROSITE" id="PS50102"/>
    </source>
</evidence>
<feature type="region of interest" description="Disordered" evidence="3">
    <location>
        <begin position="71"/>
        <end position="373"/>
    </location>
</feature>
<dbReference type="PROSITE" id="PS50102">
    <property type="entry name" value="RRM"/>
    <property type="match status" value="1"/>
</dbReference>
<feature type="compositionally biased region" description="Polar residues" evidence="3">
    <location>
        <begin position="360"/>
        <end position="373"/>
    </location>
</feature>
<dbReference type="Pfam" id="PF00076">
    <property type="entry name" value="RRM_1"/>
    <property type="match status" value="1"/>
</dbReference>
<dbReference type="OMA" id="DVMNRCG"/>
<feature type="compositionally biased region" description="Polar residues" evidence="3">
    <location>
        <begin position="107"/>
        <end position="116"/>
    </location>
</feature>
<dbReference type="InterPro" id="IPR035979">
    <property type="entry name" value="RBD_domain_sf"/>
</dbReference>
<dbReference type="GeneID" id="111596424"/>
<dbReference type="Gene3D" id="3.30.70.330">
    <property type="match status" value="1"/>
</dbReference>
<dbReference type="AlphaFoldDB" id="A0A6J1LNG8"/>
<gene>
    <name evidence="6" type="primary">LOC111596424</name>
</gene>
<keyword evidence="5" id="KW-1185">Reference proteome</keyword>
<accession>A0A6J1LNG8</accession>
<protein>
    <submittedName>
        <fullName evidence="6">RNA-binding protein cabeza</fullName>
    </submittedName>
</protein>
<feature type="compositionally biased region" description="Basic residues" evidence="3">
    <location>
        <begin position="222"/>
        <end position="239"/>
    </location>
</feature>
<name>A0A6J1LNG8_DROHY</name>
<feature type="compositionally biased region" description="Low complexity" evidence="3">
    <location>
        <begin position="117"/>
        <end position="134"/>
    </location>
</feature>
<dbReference type="KEGG" id="dhe:111596424"/>
<feature type="compositionally biased region" description="Gly residues" evidence="3">
    <location>
        <begin position="295"/>
        <end position="309"/>
    </location>
</feature>
<reference evidence="6" key="1">
    <citation type="submission" date="2025-08" db="UniProtKB">
        <authorList>
            <consortium name="RefSeq"/>
        </authorList>
    </citation>
    <scope>IDENTIFICATION</scope>
    <source>
        <strain evidence="6">15085-1641.00</strain>
        <tissue evidence="6">Whole body</tissue>
    </source>
</reference>
<dbReference type="Proteomes" id="UP000504633">
    <property type="component" value="Unplaced"/>
</dbReference>
<dbReference type="SUPFAM" id="SSF54928">
    <property type="entry name" value="RNA-binding domain, RBD"/>
    <property type="match status" value="1"/>
</dbReference>
<dbReference type="SMART" id="SM00360">
    <property type="entry name" value="RRM"/>
    <property type="match status" value="1"/>
</dbReference>
<evidence type="ECO:0000256" key="3">
    <source>
        <dbReference type="SAM" id="MobiDB-lite"/>
    </source>
</evidence>
<keyword evidence="1 2" id="KW-0694">RNA-binding</keyword>
<evidence type="ECO:0000313" key="5">
    <source>
        <dbReference type="Proteomes" id="UP000504633"/>
    </source>
</evidence>
<feature type="compositionally biased region" description="Polar residues" evidence="3">
    <location>
        <begin position="270"/>
        <end position="281"/>
    </location>
</feature>
<feature type="compositionally biased region" description="Low complexity" evidence="3">
    <location>
        <begin position="310"/>
        <end position="320"/>
    </location>
</feature>
<dbReference type="InterPro" id="IPR012677">
    <property type="entry name" value="Nucleotide-bd_a/b_plait_sf"/>
</dbReference>
<dbReference type="InterPro" id="IPR000504">
    <property type="entry name" value="RRM_dom"/>
</dbReference>
<organism evidence="5 6">
    <name type="scientific">Drosophila hydei</name>
    <name type="common">Fruit fly</name>
    <dbReference type="NCBI Taxonomy" id="7224"/>
    <lineage>
        <taxon>Eukaryota</taxon>
        <taxon>Metazoa</taxon>
        <taxon>Ecdysozoa</taxon>
        <taxon>Arthropoda</taxon>
        <taxon>Hexapoda</taxon>
        <taxon>Insecta</taxon>
        <taxon>Pterygota</taxon>
        <taxon>Neoptera</taxon>
        <taxon>Endopterygota</taxon>
        <taxon>Diptera</taxon>
        <taxon>Brachycera</taxon>
        <taxon>Muscomorpha</taxon>
        <taxon>Ephydroidea</taxon>
        <taxon>Drosophilidae</taxon>
        <taxon>Drosophila</taxon>
    </lineage>
</organism>
<dbReference type="InterPro" id="IPR050502">
    <property type="entry name" value="Euk_RNA-bind_prot"/>
</dbReference>
<dbReference type="GO" id="GO:0005634">
    <property type="term" value="C:nucleus"/>
    <property type="evidence" value="ECO:0007669"/>
    <property type="project" value="TreeGrafter"/>
</dbReference>
<dbReference type="RefSeq" id="XP_023166404.2">
    <property type="nucleotide sequence ID" value="XM_023310636.2"/>
</dbReference>
<feature type="compositionally biased region" description="Gly residues" evidence="3">
    <location>
        <begin position="80"/>
        <end position="95"/>
    </location>
</feature>
<feature type="domain" description="RRM" evidence="4">
    <location>
        <begin position="4"/>
        <end position="74"/>
    </location>
</feature>
<dbReference type="PANTHER" id="PTHR48025:SF1">
    <property type="entry name" value="RRM DOMAIN-CONTAINING PROTEIN"/>
    <property type="match status" value="1"/>
</dbReference>
<feature type="compositionally biased region" description="Polar residues" evidence="3">
    <location>
        <begin position="159"/>
        <end position="180"/>
    </location>
</feature>
<evidence type="ECO:0000256" key="1">
    <source>
        <dbReference type="ARBA" id="ARBA00022884"/>
    </source>
</evidence>
<sequence>MATAKVFVGSLPPGCKPEELRHLFTNYGVVVECDIMNRCGFVHLETIEMAEAAIAALNGVEFKGQAIVVEPGRPKDRRGGGAGGGGGGGGAGSGAGNRRPMQGRGGSTFNRGSHTAGNNFRSSGGNRSSSSNGSQFGPIRNEGQFRQQRNAPYSKGLPQHNQNFDGPTQPFKNKFSQGMTHNDYYANSSVGAGAGGSHRSGGSSSHNIGQDRRGFALPAVDHHHHHPQQQQQHHHHHNHQVPFASKQSRFGNSPMVPSGGNAEAGGMYQRNRNNSVMNSGSTQGGGRVGFNANRGGFGGRGSGFNGRRGGASSSSSGSSSMSQHFNKHGPANNSHHSHNRNAANAYHSDFPPLGVPGNRNRFNGPNMSGNRRF</sequence>